<dbReference type="GO" id="GO:0016740">
    <property type="term" value="F:transferase activity"/>
    <property type="evidence" value="ECO:0007669"/>
    <property type="project" value="UniProtKB-KW"/>
</dbReference>
<dbReference type="SUPFAM" id="SSF75304">
    <property type="entry name" value="Amidase signature (AS) enzymes"/>
    <property type="match status" value="1"/>
</dbReference>
<keyword evidence="6 10" id="KW-0547">Nucleotide-binding</keyword>
<evidence type="ECO:0000256" key="3">
    <source>
        <dbReference type="ARBA" id="ARBA00012739"/>
    </source>
</evidence>
<feature type="active site" description="Charge relay system" evidence="10">
    <location>
        <position position="78"/>
    </location>
</feature>
<keyword evidence="13" id="KW-1185">Reference proteome</keyword>
<feature type="active site" description="Acyl-ester intermediate" evidence="10">
    <location>
        <position position="181"/>
    </location>
</feature>
<dbReference type="PANTHER" id="PTHR11895:SF151">
    <property type="entry name" value="GLUTAMYL-TRNA(GLN) AMIDOTRANSFERASE SUBUNIT A"/>
    <property type="match status" value="1"/>
</dbReference>
<accession>A0A2P1P825</accession>
<dbReference type="Pfam" id="PF01425">
    <property type="entry name" value="Amidase"/>
    <property type="match status" value="1"/>
</dbReference>
<dbReference type="EC" id="6.3.5.7" evidence="3 10"/>
<evidence type="ECO:0000256" key="10">
    <source>
        <dbReference type="HAMAP-Rule" id="MF_00120"/>
    </source>
</evidence>
<reference evidence="12 13" key="1">
    <citation type="submission" date="2018-03" db="EMBL/GenBank/DDBJ databases">
        <title>A gene transfer event suggests a long-term partnership between eustigmatophyte algae and a novel lineage of endosymbiotic bacteria.</title>
        <authorList>
            <person name="Yurchenko T."/>
            <person name="Sevcikova T."/>
            <person name="Pribyl P."/>
            <person name="El Karkouri K."/>
            <person name="Klimes V."/>
            <person name="Amaral R."/>
            <person name="Zbrankova V."/>
            <person name="Kim E."/>
            <person name="Raoult D."/>
            <person name="Santos L.M.A."/>
            <person name="Elias M."/>
        </authorList>
    </citation>
    <scope>NUCLEOTIDE SEQUENCE [LARGE SCALE GENOMIC DNA]</scope>
    <source>
        <strain evidence="12">CCALA 838</strain>
    </source>
</reference>
<keyword evidence="8 10" id="KW-0648">Protein biosynthesis</keyword>
<comment type="catalytic activity">
    <reaction evidence="9 10">
        <text>L-glutamyl-tRNA(Gln) + L-glutamine + ATP + H2O = L-glutaminyl-tRNA(Gln) + L-glutamate + ADP + phosphate + H(+)</text>
        <dbReference type="Rhea" id="RHEA:17521"/>
        <dbReference type="Rhea" id="RHEA-COMP:9681"/>
        <dbReference type="Rhea" id="RHEA-COMP:9684"/>
        <dbReference type="ChEBI" id="CHEBI:15377"/>
        <dbReference type="ChEBI" id="CHEBI:15378"/>
        <dbReference type="ChEBI" id="CHEBI:29985"/>
        <dbReference type="ChEBI" id="CHEBI:30616"/>
        <dbReference type="ChEBI" id="CHEBI:43474"/>
        <dbReference type="ChEBI" id="CHEBI:58359"/>
        <dbReference type="ChEBI" id="CHEBI:78520"/>
        <dbReference type="ChEBI" id="CHEBI:78521"/>
        <dbReference type="ChEBI" id="CHEBI:456216"/>
        <dbReference type="EC" id="6.3.5.7"/>
    </reaction>
</comment>
<dbReference type="GO" id="GO:0006412">
    <property type="term" value="P:translation"/>
    <property type="evidence" value="ECO:0007669"/>
    <property type="project" value="UniProtKB-UniRule"/>
</dbReference>
<evidence type="ECO:0000256" key="7">
    <source>
        <dbReference type="ARBA" id="ARBA00022840"/>
    </source>
</evidence>
<dbReference type="InterPro" id="IPR000120">
    <property type="entry name" value="Amidase"/>
</dbReference>
<evidence type="ECO:0000256" key="2">
    <source>
        <dbReference type="ARBA" id="ARBA00011123"/>
    </source>
</evidence>
<dbReference type="EMBL" id="CP027845">
    <property type="protein sequence ID" value="AVP87422.1"/>
    <property type="molecule type" value="Genomic_DNA"/>
</dbReference>
<evidence type="ECO:0000256" key="8">
    <source>
        <dbReference type="ARBA" id="ARBA00022917"/>
    </source>
</evidence>
<sequence length="489" mass="53418">MSDLHKLTIKEAISGLKSKKFSSLELTKAHLAQMEKYKRLNAFVEENAERALESAKESDNNIKNGTFRKLEGIPLSIKDLFCTKGIRTTACSKMLSNFVPTYESTVSGKVLNAGAVMLGKNNCDEFAMGSGNITSYFGPCINPWSFNVNKDLVPGGSSGGSATAVAGFMSMASLGTDTGGSVRQPASYTGTVGIKPTYGRCSRFGMIAFASSLDQAGILARNVYDAAYVLEVMMGFCEKDSTSIKKDVPDLLTPQTKSVKGLKIGLPVNLLKKEGLDPQILDMWLKSADILKSQGAELVDINLDYIDHSLAVYYIVACAEASSNLARYDGIRYGFTHFDEDLNNMYELTRSEGFGQEVKRRIMLGTYVLSAGFMDAYYRKAQQVRKCIYNDFMNAFKNVDSILIPTAPTEAFATDYKETNPVLMYLNDIFTVPASLAGLPAMSIPAALSKNGLPLGMQIIGKPFDEEMIVRVAAELERGININFIPKGF</sequence>
<dbReference type="GO" id="GO:0005524">
    <property type="term" value="F:ATP binding"/>
    <property type="evidence" value="ECO:0007669"/>
    <property type="project" value="UniProtKB-KW"/>
</dbReference>
<dbReference type="Proteomes" id="UP000241762">
    <property type="component" value="Chromosome"/>
</dbReference>
<name>A0A2P1P825_9RICK</name>
<dbReference type="GO" id="GO:0030956">
    <property type="term" value="C:glutamyl-tRNA(Gln) amidotransferase complex"/>
    <property type="evidence" value="ECO:0007669"/>
    <property type="project" value="InterPro"/>
</dbReference>
<comment type="subunit">
    <text evidence="2 10">Heterotrimer of A, B and C subunits.</text>
</comment>
<dbReference type="InterPro" id="IPR020556">
    <property type="entry name" value="Amidase_CS"/>
</dbReference>
<evidence type="ECO:0000256" key="5">
    <source>
        <dbReference type="ARBA" id="ARBA00022598"/>
    </source>
</evidence>
<evidence type="ECO:0000256" key="6">
    <source>
        <dbReference type="ARBA" id="ARBA00022741"/>
    </source>
</evidence>
<comment type="similarity">
    <text evidence="1 10">Belongs to the amidase family. GatA subfamily.</text>
</comment>
<feature type="active site" description="Charge relay system" evidence="10">
    <location>
        <position position="157"/>
    </location>
</feature>
<keyword evidence="7 10" id="KW-0067">ATP-binding</keyword>
<dbReference type="InterPro" id="IPR036928">
    <property type="entry name" value="AS_sf"/>
</dbReference>
<evidence type="ECO:0000256" key="9">
    <source>
        <dbReference type="ARBA" id="ARBA00047407"/>
    </source>
</evidence>
<comment type="function">
    <text evidence="10">Allows the formation of correctly charged Gln-tRNA(Gln) through the transamidation of misacylated Glu-tRNA(Gln) in organisms which lack glutaminyl-tRNA synthetase. The reaction takes place in the presence of glutamine and ATP through an activated gamma-phospho-Glu-tRNA(Gln).</text>
</comment>
<dbReference type="KEGG" id="ptc:phytr_4730"/>
<evidence type="ECO:0000313" key="12">
    <source>
        <dbReference type="EMBL" id="AVP87422.1"/>
    </source>
</evidence>
<keyword evidence="5 10" id="KW-0436">Ligase</keyword>
<dbReference type="Gene3D" id="3.90.1300.10">
    <property type="entry name" value="Amidase signature (AS) domain"/>
    <property type="match status" value="1"/>
</dbReference>
<dbReference type="HAMAP" id="MF_00120">
    <property type="entry name" value="GatA"/>
    <property type="match status" value="1"/>
</dbReference>
<evidence type="ECO:0000256" key="4">
    <source>
        <dbReference type="ARBA" id="ARBA00014428"/>
    </source>
</evidence>
<evidence type="ECO:0000313" key="13">
    <source>
        <dbReference type="Proteomes" id="UP000241762"/>
    </source>
</evidence>
<dbReference type="AlphaFoldDB" id="A0A2P1P825"/>
<dbReference type="PROSITE" id="PS00571">
    <property type="entry name" value="AMIDASES"/>
    <property type="match status" value="1"/>
</dbReference>
<gene>
    <name evidence="10" type="primary">gatA</name>
    <name evidence="12" type="ORF">phytr_4730</name>
</gene>
<dbReference type="InterPro" id="IPR004412">
    <property type="entry name" value="GatA"/>
</dbReference>
<dbReference type="OrthoDB" id="9811471at2"/>
<feature type="domain" description="Amidase" evidence="11">
    <location>
        <begin position="25"/>
        <end position="469"/>
    </location>
</feature>
<organism evidence="12 13">
    <name type="scientific">Candidatus Phycorickettsia trachydisci</name>
    <dbReference type="NCBI Taxonomy" id="2115978"/>
    <lineage>
        <taxon>Bacteria</taxon>
        <taxon>Pseudomonadati</taxon>
        <taxon>Pseudomonadota</taxon>
        <taxon>Alphaproteobacteria</taxon>
        <taxon>Rickettsiales</taxon>
        <taxon>Rickettsiaceae</taxon>
        <taxon>Candidatus Phycorickettsia</taxon>
    </lineage>
</organism>
<dbReference type="NCBIfam" id="TIGR00132">
    <property type="entry name" value="gatA"/>
    <property type="match status" value="1"/>
</dbReference>
<proteinExistence type="inferred from homology"/>
<protein>
    <recommendedName>
        <fullName evidence="4 10">Glutamyl-tRNA(Gln) amidotransferase subunit A</fullName>
        <shortName evidence="10">Glu-ADT subunit A</shortName>
        <ecNumber evidence="3 10">6.3.5.7</ecNumber>
    </recommendedName>
</protein>
<evidence type="ECO:0000256" key="1">
    <source>
        <dbReference type="ARBA" id="ARBA00008069"/>
    </source>
</evidence>
<dbReference type="PANTHER" id="PTHR11895">
    <property type="entry name" value="TRANSAMIDASE"/>
    <property type="match status" value="1"/>
</dbReference>
<dbReference type="RefSeq" id="WP_106874286.1">
    <property type="nucleotide sequence ID" value="NZ_CP027845.1"/>
</dbReference>
<keyword evidence="12" id="KW-0808">Transferase</keyword>
<evidence type="ECO:0000259" key="11">
    <source>
        <dbReference type="Pfam" id="PF01425"/>
    </source>
</evidence>
<dbReference type="GO" id="GO:0050567">
    <property type="term" value="F:glutaminyl-tRNA synthase (glutamine-hydrolyzing) activity"/>
    <property type="evidence" value="ECO:0007669"/>
    <property type="project" value="UniProtKB-UniRule"/>
</dbReference>
<dbReference type="InterPro" id="IPR023631">
    <property type="entry name" value="Amidase_dom"/>
</dbReference>